<feature type="region of interest" description="Disordered" evidence="1">
    <location>
        <begin position="133"/>
        <end position="179"/>
    </location>
</feature>
<keyword evidence="4" id="KW-1185">Reference proteome</keyword>
<evidence type="ECO:0000256" key="1">
    <source>
        <dbReference type="SAM" id="MobiDB-lite"/>
    </source>
</evidence>
<evidence type="ECO:0000256" key="2">
    <source>
        <dbReference type="SAM" id="SignalP"/>
    </source>
</evidence>
<reference evidence="3 4" key="1">
    <citation type="submission" date="2019-01" db="EMBL/GenBank/DDBJ databases">
        <authorList>
            <person name="Chen W.-M."/>
        </authorList>
    </citation>
    <scope>NUCLEOTIDE SEQUENCE [LARGE SCALE GENOMIC DNA]</scope>
    <source>
        <strain evidence="3 4">CCP-6</strain>
    </source>
</reference>
<dbReference type="SUPFAM" id="SSF48403">
    <property type="entry name" value="Ankyrin repeat"/>
    <property type="match status" value="1"/>
</dbReference>
<protein>
    <submittedName>
        <fullName evidence="3">Ankyrin repeat protein</fullName>
    </submittedName>
</protein>
<name>A0A437MND2_9PROT</name>
<dbReference type="AlphaFoldDB" id="A0A437MND2"/>
<feature type="compositionally biased region" description="Low complexity" evidence="1">
    <location>
        <begin position="162"/>
        <end position="178"/>
    </location>
</feature>
<dbReference type="Gene3D" id="1.25.40.20">
    <property type="entry name" value="Ankyrin repeat-containing domain"/>
    <property type="match status" value="1"/>
</dbReference>
<accession>A0A437MND2</accession>
<feature type="compositionally biased region" description="Low complexity" evidence="1">
    <location>
        <begin position="146"/>
        <end position="155"/>
    </location>
</feature>
<feature type="region of interest" description="Disordered" evidence="1">
    <location>
        <begin position="27"/>
        <end position="70"/>
    </location>
</feature>
<feature type="compositionally biased region" description="Low complexity" evidence="1">
    <location>
        <begin position="27"/>
        <end position="42"/>
    </location>
</feature>
<gene>
    <name evidence="3" type="ORF">EOD42_03220</name>
</gene>
<feature type="chain" id="PRO_5019430969" evidence="2">
    <location>
        <begin position="21"/>
        <end position="221"/>
    </location>
</feature>
<organism evidence="3 4">
    <name type="scientific">Rhodovarius crocodyli</name>
    <dbReference type="NCBI Taxonomy" id="1979269"/>
    <lineage>
        <taxon>Bacteria</taxon>
        <taxon>Pseudomonadati</taxon>
        <taxon>Pseudomonadota</taxon>
        <taxon>Alphaproteobacteria</taxon>
        <taxon>Acetobacterales</taxon>
        <taxon>Roseomonadaceae</taxon>
        <taxon>Rhodovarius</taxon>
    </lineage>
</organism>
<evidence type="ECO:0000313" key="4">
    <source>
        <dbReference type="Proteomes" id="UP000282957"/>
    </source>
</evidence>
<comment type="caution">
    <text evidence="3">The sequence shown here is derived from an EMBL/GenBank/DDBJ whole genome shotgun (WGS) entry which is preliminary data.</text>
</comment>
<feature type="signal peptide" evidence="2">
    <location>
        <begin position="1"/>
        <end position="20"/>
    </location>
</feature>
<dbReference type="OrthoDB" id="7284510at2"/>
<dbReference type="RefSeq" id="WP_127785838.1">
    <property type="nucleotide sequence ID" value="NZ_SACL01000001.1"/>
</dbReference>
<feature type="region of interest" description="Disordered" evidence="1">
    <location>
        <begin position="191"/>
        <end position="221"/>
    </location>
</feature>
<dbReference type="InterPro" id="IPR036770">
    <property type="entry name" value="Ankyrin_rpt-contain_sf"/>
</dbReference>
<sequence length="221" mass="22572">MRHIVLLIAAIVAAPSVGFAQGRFGSAASAPGGSSDPRLQPQQRERPPGLPGLLGRQAPVIPAQTPGSSMNPNDALFDAISRGDVPAARDAVARGAEPTARNALGLTAYDSAVDQGRPEMIFYVLSLRGGSISGSSAAPAEPPRLSGPASRPAAGRGREAARAAPAAEPARQAPQRARLWAHDGGAAREEVGFLGFDAGQTGSGPAVAPERDSTPVRRRRG</sequence>
<keyword evidence="2" id="KW-0732">Signal</keyword>
<evidence type="ECO:0000313" key="3">
    <source>
        <dbReference type="EMBL" id="RVT99132.1"/>
    </source>
</evidence>
<proteinExistence type="predicted"/>
<dbReference type="Proteomes" id="UP000282957">
    <property type="component" value="Unassembled WGS sequence"/>
</dbReference>
<dbReference type="EMBL" id="SACL01000001">
    <property type="protein sequence ID" value="RVT99132.1"/>
    <property type="molecule type" value="Genomic_DNA"/>
</dbReference>